<evidence type="ECO:0000256" key="1">
    <source>
        <dbReference type="SAM" id="MobiDB-lite"/>
    </source>
</evidence>
<comment type="caution">
    <text evidence="2">The sequence shown here is derived from an EMBL/GenBank/DDBJ whole genome shotgun (WGS) entry which is preliminary data.</text>
</comment>
<feature type="compositionally biased region" description="Low complexity" evidence="1">
    <location>
        <begin position="56"/>
        <end position="65"/>
    </location>
</feature>
<sequence length="105" mass="11659">MIDLEHWDAHVSKPQRTQYTEPSILDNTCIHNASINAQINAVTTRAQSKLQAQPRSSSTNTSSMSAIAQSRCSSPPMATPLHDFSLSRIRSEQAQDVLIQQIIQQ</sequence>
<organism evidence="2 3">
    <name type="scientific">Rotaria magnacalcarata</name>
    <dbReference type="NCBI Taxonomy" id="392030"/>
    <lineage>
        <taxon>Eukaryota</taxon>
        <taxon>Metazoa</taxon>
        <taxon>Spiralia</taxon>
        <taxon>Gnathifera</taxon>
        <taxon>Rotifera</taxon>
        <taxon>Eurotatoria</taxon>
        <taxon>Bdelloidea</taxon>
        <taxon>Philodinida</taxon>
        <taxon>Philodinidae</taxon>
        <taxon>Rotaria</taxon>
    </lineage>
</organism>
<evidence type="ECO:0000313" key="3">
    <source>
        <dbReference type="Proteomes" id="UP000663842"/>
    </source>
</evidence>
<accession>A0A820J1M8</accession>
<dbReference type="EMBL" id="CAJOBF010012544">
    <property type="protein sequence ID" value="CAF4319889.1"/>
    <property type="molecule type" value="Genomic_DNA"/>
</dbReference>
<feature type="non-terminal residue" evidence="2">
    <location>
        <position position="105"/>
    </location>
</feature>
<dbReference type="Proteomes" id="UP000663842">
    <property type="component" value="Unassembled WGS sequence"/>
</dbReference>
<reference evidence="2" key="1">
    <citation type="submission" date="2021-02" db="EMBL/GenBank/DDBJ databases">
        <authorList>
            <person name="Nowell W R."/>
        </authorList>
    </citation>
    <scope>NUCLEOTIDE SEQUENCE</scope>
</reference>
<gene>
    <name evidence="2" type="ORF">UXM345_LOCUS34408</name>
</gene>
<dbReference type="AlphaFoldDB" id="A0A820J1M8"/>
<feature type="region of interest" description="Disordered" evidence="1">
    <location>
        <begin position="44"/>
        <end position="79"/>
    </location>
</feature>
<name>A0A820J1M8_9BILA</name>
<feature type="compositionally biased region" description="Polar residues" evidence="1">
    <location>
        <begin position="44"/>
        <end position="55"/>
    </location>
</feature>
<evidence type="ECO:0000313" key="2">
    <source>
        <dbReference type="EMBL" id="CAF4319889.1"/>
    </source>
</evidence>
<protein>
    <submittedName>
        <fullName evidence="2">Uncharacterized protein</fullName>
    </submittedName>
</protein>
<proteinExistence type="predicted"/>